<dbReference type="NCBIfam" id="TIGR01575">
    <property type="entry name" value="rimI"/>
    <property type="match status" value="1"/>
</dbReference>
<keyword evidence="3" id="KW-0963">Cytoplasm</keyword>
<comment type="subcellular location">
    <subcellularLocation>
        <location evidence="3">Cytoplasm</location>
    </subcellularLocation>
</comment>
<dbReference type="InterPro" id="IPR000182">
    <property type="entry name" value="GNAT_dom"/>
</dbReference>
<reference evidence="5 6" key="1">
    <citation type="submission" date="2014-04" db="EMBL/GenBank/DDBJ databases">
        <title>Draft genome sequence of Bacillus azotoformans MEV2011, a (co-) denitrifying strain unable to grow in the presence of oxygen.</title>
        <authorList>
            <person name="Nielsen M."/>
            <person name="Schreiber L."/>
            <person name="Finster K."/>
            <person name="Schramm A."/>
        </authorList>
    </citation>
    <scope>NUCLEOTIDE SEQUENCE [LARGE SCALE GENOMIC DNA]</scope>
    <source>
        <strain evidence="5 6">MEV2011</strain>
    </source>
</reference>
<proteinExistence type="inferred from homology"/>
<evidence type="ECO:0000256" key="1">
    <source>
        <dbReference type="ARBA" id="ARBA00022679"/>
    </source>
</evidence>
<dbReference type="InterPro" id="IPR051556">
    <property type="entry name" value="N-term/lysine_N-AcTrnsfr"/>
</dbReference>
<evidence type="ECO:0000313" key="5">
    <source>
        <dbReference type="EMBL" id="KEF36825.1"/>
    </source>
</evidence>
<dbReference type="CDD" id="cd04301">
    <property type="entry name" value="NAT_SF"/>
    <property type="match status" value="1"/>
</dbReference>
<keyword evidence="5" id="KW-0689">Ribosomal protein</keyword>
<dbReference type="GO" id="GO:0005737">
    <property type="term" value="C:cytoplasm"/>
    <property type="evidence" value="ECO:0007669"/>
    <property type="project" value="UniProtKB-SubCell"/>
</dbReference>
<dbReference type="InterPro" id="IPR006464">
    <property type="entry name" value="AcTrfase_RimI/Ard1"/>
</dbReference>
<comment type="catalytic activity">
    <reaction evidence="3">
        <text>N-terminal L-alanyl-[ribosomal protein bS18] + acetyl-CoA = N-terminal N(alpha)-acetyl-L-alanyl-[ribosomal protein bS18] + CoA + H(+)</text>
        <dbReference type="Rhea" id="RHEA:43756"/>
        <dbReference type="Rhea" id="RHEA-COMP:10676"/>
        <dbReference type="Rhea" id="RHEA-COMP:10677"/>
        <dbReference type="ChEBI" id="CHEBI:15378"/>
        <dbReference type="ChEBI" id="CHEBI:57287"/>
        <dbReference type="ChEBI" id="CHEBI:57288"/>
        <dbReference type="ChEBI" id="CHEBI:64718"/>
        <dbReference type="ChEBI" id="CHEBI:83683"/>
        <dbReference type="EC" id="2.3.1.266"/>
    </reaction>
</comment>
<sequence>MEDIVQFRLMTVEDVEQVYNIEISSFTLPWSKEAFYNEMTTNQYAKYIVMELDNRVIGYCGMWVIIDEGHITNIAVLPEYRGRKLGDALLKQVIEFSRALGLRVVTLEVRVSNIVAQKLYKKYGFQAGGIRKNYYTDNYEDALVMWVNLYER</sequence>
<dbReference type="EC" id="2.3.1.266" evidence="3"/>
<keyword evidence="2 5" id="KW-0012">Acyltransferase</keyword>
<dbReference type="PANTHER" id="PTHR42919:SF8">
    <property type="entry name" value="N-ALPHA-ACETYLTRANSFERASE 50"/>
    <property type="match status" value="1"/>
</dbReference>
<comment type="similarity">
    <text evidence="3">Belongs to the acetyltransferase family. RimI subfamily.</text>
</comment>
<comment type="caution">
    <text evidence="5">The sequence shown here is derived from an EMBL/GenBank/DDBJ whole genome shotgun (WGS) entry which is preliminary data.</text>
</comment>
<dbReference type="RefSeq" id="WP_035197530.1">
    <property type="nucleotide sequence ID" value="NZ_JJRY01000021.1"/>
</dbReference>
<accession>A0A072NUA0</accession>
<evidence type="ECO:0000259" key="4">
    <source>
        <dbReference type="PROSITE" id="PS51186"/>
    </source>
</evidence>
<dbReference type="Proteomes" id="UP000027936">
    <property type="component" value="Unassembled WGS sequence"/>
</dbReference>
<dbReference type="PATRIC" id="fig|1348973.3.peg.3789"/>
<evidence type="ECO:0000313" key="6">
    <source>
        <dbReference type="Proteomes" id="UP000027936"/>
    </source>
</evidence>
<dbReference type="InterPro" id="IPR016181">
    <property type="entry name" value="Acyl_CoA_acyltransferase"/>
</dbReference>
<gene>
    <name evidence="5" type="ORF">M670_03907</name>
</gene>
<dbReference type="GO" id="GO:0005840">
    <property type="term" value="C:ribosome"/>
    <property type="evidence" value="ECO:0007669"/>
    <property type="project" value="UniProtKB-KW"/>
</dbReference>
<name>A0A072NUA0_SCHAZ</name>
<dbReference type="SUPFAM" id="SSF55729">
    <property type="entry name" value="Acyl-CoA N-acyltransferases (Nat)"/>
    <property type="match status" value="1"/>
</dbReference>
<dbReference type="OrthoDB" id="9794566at2"/>
<dbReference type="PROSITE" id="PS51186">
    <property type="entry name" value="GNAT"/>
    <property type="match status" value="1"/>
</dbReference>
<organism evidence="5 6">
    <name type="scientific">Schinkia azotoformans MEV2011</name>
    <dbReference type="NCBI Taxonomy" id="1348973"/>
    <lineage>
        <taxon>Bacteria</taxon>
        <taxon>Bacillati</taxon>
        <taxon>Bacillota</taxon>
        <taxon>Bacilli</taxon>
        <taxon>Bacillales</taxon>
        <taxon>Bacillaceae</taxon>
        <taxon>Calidifontibacillus/Schinkia group</taxon>
        <taxon>Schinkia</taxon>
    </lineage>
</organism>
<feature type="domain" description="N-acetyltransferase" evidence="4">
    <location>
        <begin position="5"/>
        <end position="150"/>
    </location>
</feature>
<dbReference type="PANTHER" id="PTHR42919">
    <property type="entry name" value="N-ALPHA-ACETYLTRANSFERASE"/>
    <property type="match status" value="1"/>
</dbReference>
<keyword evidence="1 5" id="KW-0808">Transferase</keyword>
<dbReference type="GO" id="GO:0008999">
    <property type="term" value="F:protein-N-terminal-alanine acetyltransferase activity"/>
    <property type="evidence" value="ECO:0007669"/>
    <property type="project" value="UniProtKB-EC"/>
</dbReference>
<evidence type="ECO:0000256" key="2">
    <source>
        <dbReference type="ARBA" id="ARBA00023315"/>
    </source>
</evidence>
<evidence type="ECO:0000256" key="3">
    <source>
        <dbReference type="RuleBase" id="RU363094"/>
    </source>
</evidence>
<protein>
    <recommendedName>
        <fullName evidence="3">[Ribosomal protein bS18]-alanine N-acetyltransferase</fullName>
        <ecNumber evidence="3">2.3.1.266</ecNumber>
    </recommendedName>
</protein>
<dbReference type="EMBL" id="JJRY01000021">
    <property type="protein sequence ID" value="KEF36825.1"/>
    <property type="molecule type" value="Genomic_DNA"/>
</dbReference>
<keyword evidence="5" id="KW-0687">Ribonucleoprotein</keyword>
<dbReference type="Gene3D" id="3.40.630.30">
    <property type="match status" value="1"/>
</dbReference>
<dbReference type="AlphaFoldDB" id="A0A072NUA0"/>
<dbReference type="Pfam" id="PF00583">
    <property type="entry name" value="Acetyltransf_1"/>
    <property type="match status" value="1"/>
</dbReference>
<comment type="function">
    <text evidence="3">Acetylates the N-terminal alanine of ribosomal protein bS18.</text>
</comment>